<dbReference type="AlphaFoldDB" id="A0A4U8TAA4"/>
<evidence type="ECO:0000313" key="3">
    <source>
        <dbReference type="Proteomes" id="UP000029733"/>
    </source>
</evidence>
<proteinExistence type="predicted"/>
<dbReference type="STRING" id="1677920.LS71_00975"/>
<evidence type="ECO:0000313" key="2">
    <source>
        <dbReference type="EMBL" id="TLD96810.1"/>
    </source>
</evidence>
<sequence length="256" mass="28733">MDSVSVLRVFWRNKWLFSGVFLVIFVIGGVYIAYSARVQQQSNAISAHNNYAFFLMSKAVQKYPNVSSSLFVTHKILNPILNRLLNAPDSIIAESMSQSTIESSASIIQVIKNNLWVLPPANPSIYAPDAYWFIYPAQSAKEAQDIADLLVYFIQSAPEVQAFMEHFRTLATAQSDGVYKTSLEDILQNGAFIHSTPQATNTRGFSEMSIMKESISGRFTTRSKWILLLASAFVLAALSVFVKEFLSTQWRNIKHS</sequence>
<protein>
    <submittedName>
        <fullName evidence="2">Uncharacterized protein</fullName>
    </submittedName>
</protein>
<keyword evidence="1" id="KW-0812">Transmembrane</keyword>
<keyword evidence="3" id="KW-1185">Reference proteome</keyword>
<name>A0A4U8TAA4_9HELI</name>
<dbReference type="OrthoDB" id="5325901at2"/>
<feature type="transmembrane region" description="Helical" evidence="1">
    <location>
        <begin position="225"/>
        <end position="242"/>
    </location>
</feature>
<keyword evidence="1" id="KW-1133">Transmembrane helix</keyword>
<accession>A0A4U8TAA4</accession>
<organism evidence="2 3">
    <name type="scientific">Helicobacter jaachi</name>
    <dbReference type="NCBI Taxonomy" id="1677920"/>
    <lineage>
        <taxon>Bacteria</taxon>
        <taxon>Pseudomonadati</taxon>
        <taxon>Campylobacterota</taxon>
        <taxon>Epsilonproteobacteria</taxon>
        <taxon>Campylobacterales</taxon>
        <taxon>Helicobacteraceae</taxon>
        <taxon>Helicobacter</taxon>
    </lineage>
</organism>
<feature type="transmembrane region" description="Helical" evidence="1">
    <location>
        <begin position="15"/>
        <end position="34"/>
    </location>
</feature>
<dbReference type="Proteomes" id="UP000029733">
    <property type="component" value="Unassembled WGS sequence"/>
</dbReference>
<reference evidence="2 3" key="1">
    <citation type="journal article" date="2014" name="Genome Announc.">
        <title>Draft genome sequences of eight enterohepatic helicobacter species isolated from both laboratory and wild rodents.</title>
        <authorList>
            <person name="Sheh A."/>
            <person name="Shen Z."/>
            <person name="Fox J.G."/>
        </authorList>
    </citation>
    <scope>NUCLEOTIDE SEQUENCE [LARGE SCALE GENOMIC DNA]</scope>
    <source>
        <strain evidence="2 3">MIT 09-6949</strain>
    </source>
</reference>
<comment type="caution">
    <text evidence="2">The sequence shown here is derived from an EMBL/GenBank/DDBJ whole genome shotgun (WGS) entry which is preliminary data.</text>
</comment>
<keyword evidence="1" id="KW-0472">Membrane</keyword>
<dbReference type="RefSeq" id="WP_034352412.1">
    <property type="nucleotide sequence ID" value="NZ_JRPR02000002.1"/>
</dbReference>
<evidence type="ECO:0000256" key="1">
    <source>
        <dbReference type="SAM" id="Phobius"/>
    </source>
</evidence>
<dbReference type="EMBL" id="JRPR02000002">
    <property type="protein sequence ID" value="TLD96810.1"/>
    <property type="molecule type" value="Genomic_DNA"/>
</dbReference>
<gene>
    <name evidence="2" type="ORF">LS71_004195</name>
</gene>